<evidence type="ECO:0000256" key="1">
    <source>
        <dbReference type="SAM" id="Phobius"/>
    </source>
</evidence>
<name>A0A4Y7JXW4_PAPSO</name>
<keyword evidence="1" id="KW-1133">Transmembrane helix</keyword>
<gene>
    <name evidence="2" type="ORF">C5167_009223</name>
</gene>
<dbReference type="Proteomes" id="UP000316621">
    <property type="component" value="Chromosome 6"/>
</dbReference>
<proteinExistence type="predicted"/>
<dbReference type="Gramene" id="RZC65537">
    <property type="protein sequence ID" value="RZC65537"/>
    <property type="gene ID" value="C5167_009223"/>
</dbReference>
<evidence type="ECO:0000313" key="2">
    <source>
        <dbReference type="EMBL" id="RZC65537.1"/>
    </source>
</evidence>
<evidence type="ECO:0000313" key="3">
    <source>
        <dbReference type="Proteomes" id="UP000316621"/>
    </source>
</evidence>
<keyword evidence="3" id="KW-1185">Reference proteome</keyword>
<keyword evidence="1" id="KW-0472">Membrane</keyword>
<sequence length="341" mass="39696">MDARAHRNLTLEVENHCVGQGSVIRTGGTMKEYFQIFFKFYELSSSILVHATTILLFFVTKIWYIFLALLCTYQTWKKIYTNLRVETNDRGNLVNIHSVLSSTLWAGNNKDICRVFLAWIFDELETWNNKHSCFQQATWEPGGGFPFIVFVNGEELAVKTSHFEPYGKYIMTYSRVQGHSCVAVIELILPSHKIYEKYRQFKFDEILKSVNNYYERGKEISMITKKLVRIFAEGGTKDFQALKKRSRRTFVTLSIFFGSRDYTTLSTAEHHAETIDSYHFKPRLLMPSDGYDSNIKLGLVSRGYKNYALLRNYKMEVFWQGLPSSVNYKITISFTGRESVM</sequence>
<feature type="non-terminal residue" evidence="2">
    <location>
        <position position="341"/>
    </location>
</feature>
<keyword evidence="1" id="KW-0812">Transmembrane</keyword>
<reference evidence="2 3" key="1">
    <citation type="journal article" date="2018" name="Science">
        <title>The opium poppy genome and morphinan production.</title>
        <authorList>
            <person name="Guo L."/>
            <person name="Winzer T."/>
            <person name="Yang X."/>
            <person name="Li Y."/>
            <person name="Ning Z."/>
            <person name="He Z."/>
            <person name="Teodor R."/>
            <person name="Lu Y."/>
            <person name="Bowser T.A."/>
            <person name="Graham I.A."/>
            <person name="Ye K."/>
        </authorList>
    </citation>
    <scope>NUCLEOTIDE SEQUENCE [LARGE SCALE GENOMIC DNA]</scope>
    <source>
        <strain evidence="3">cv. HN1</strain>
        <tissue evidence="2">Leaves</tissue>
    </source>
</reference>
<protein>
    <submittedName>
        <fullName evidence="2">Uncharacterized protein</fullName>
    </submittedName>
</protein>
<dbReference type="EMBL" id="CM010720">
    <property type="protein sequence ID" value="RZC65537.1"/>
    <property type="molecule type" value="Genomic_DNA"/>
</dbReference>
<dbReference type="AlphaFoldDB" id="A0A4Y7JXW4"/>
<feature type="transmembrane region" description="Helical" evidence="1">
    <location>
        <begin position="47"/>
        <end position="70"/>
    </location>
</feature>
<organism evidence="2 3">
    <name type="scientific">Papaver somniferum</name>
    <name type="common">Opium poppy</name>
    <dbReference type="NCBI Taxonomy" id="3469"/>
    <lineage>
        <taxon>Eukaryota</taxon>
        <taxon>Viridiplantae</taxon>
        <taxon>Streptophyta</taxon>
        <taxon>Embryophyta</taxon>
        <taxon>Tracheophyta</taxon>
        <taxon>Spermatophyta</taxon>
        <taxon>Magnoliopsida</taxon>
        <taxon>Ranunculales</taxon>
        <taxon>Papaveraceae</taxon>
        <taxon>Papaveroideae</taxon>
        <taxon>Papaver</taxon>
    </lineage>
</organism>
<accession>A0A4Y7JXW4</accession>